<dbReference type="GO" id="GO:0009003">
    <property type="term" value="F:signal peptidase activity"/>
    <property type="evidence" value="ECO:0007669"/>
    <property type="project" value="UniProtKB-EC"/>
</dbReference>
<comment type="catalytic activity">
    <reaction evidence="1 7">
        <text>Cleavage of hydrophobic, N-terminal signal or leader sequences from secreted and periplasmic proteins.</text>
        <dbReference type="EC" id="3.4.21.89"/>
    </reaction>
</comment>
<keyword evidence="7" id="KW-1133">Transmembrane helix</keyword>
<keyword evidence="5 7" id="KW-0378">Hydrolase</keyword>
<keyword evidence="7" id="KW-0472">Membrane</keyword>
<evidence type="ECO:0000256" key="6">
    <source>
        <dbReference type="PIRSR" id="PIRSR600223-1"/>
    </source>
</evidence>
<keyword evidence="7" id="KW-0645">Protease</keyword>
<dbReference type="PRINTS" id="PR00727">
    <property type="entry name" value="LEADERPTASE"/>
</dbReference>
<organism evidence="10 11">
    <name type="scientific">Microbacterium ulmi</name>
    <dbReference type="NCBI Taxonomy" id="179095"/>
    <lineage>
        <taxon>Bacteria</taxon>
        <taxon>Bacillati</taxon>
        <taxon>Actinomycetota</taxon>
        <taxon>Actinomycetes</taxon>
        <taxon>Micrococcales</taxon>
        <taxon>Microbacteriaceae</taxon>
        <taxon>Microbacterium</taxon>
    </lineage>
</organism>
<evidence type="ECO:0000313" key="11">
    <source>
        <dbReference type="Proteomes" id="UP000543598"/>
    </source>
</evidence>
<gene>
    <name evidence="10" type="primary">lepB</name>
    <name evidence="10" type="ORF">HLA99_01410</name>
</gene>
<dbReference type="AlphaFoldDB" id="A0A7Y2LXF3"/>
<dbReference type="InterPro" id="IPR000223">
    <property type="entry name" value="Pept_S26A_signal_pept_1"/>
</dbReference>
<evidence type="ECO:0000313" key="10">
    <source>
        <dbReference type="EMBL" id="NNH02525.1"/>
    </source>
</evidence>
<dbReference type="Proteomes" id="UP000543598">
    <property type="component" value="Unassembled WGS sequence"/>
</dbReference>
<dbReference type="PANTHER" id="PTHR43390:SF1">
    <property type="entry name" value="CHLOROPLAST PROCESSING PEPTIDASE"/>
    <property type="match status" value="1"/>
</dbReference>
<feature type="compositionally biased region" description="Low complexity" evidence="8">
    <location>
        <begin position="12"/>
        <end position="24"/>
    </location>
</feature>
<evidence type="ECO:0000256" key="4">
    <source>
        <dbReference type="ARBA" id="ARBA00013208"/>
    </source>
</evidence>
<feature type="domain" description="Peptidase S26" evidence="9">
    <location>
        <begin position="37"/>
        <end position="234"/>
    </location>
</feature>
<evidence type="ECO:0000256" key="8">
    <source>
        <dbReference type="SAM" id="MobiDB-lite"/>
    </source>
</evidence>
<dbReference type="PANTHER" id="PTHR43390">
    <property type="entry name" value="SIGNAL PEPTIDASE I"/>
    <property type="match status" value="1"/>
</dbReference>
<dbReference type="GO" id="GO:0005886">
    <property type="term" value="C:plasma membrane"/>
    <property type="evidence" value="ECO:0007669"/>
    <property type="project" value="UniProtKB-SubCell"/>
</dbReference>
<feature type="transmembrane region" description="Helical" evidence="7">
    <location>
        <begin position="34"/>
        <end position="57"/>
    </location>
</feature>
<dbReference type="EMBL" id="JABEMB010000001">
    <property type="protein sequence ID" value="NNH02525.1"/>
    <property type="molecule type" value="Genomic_DNA"/>
</dbReference>
<evidence type="ECO:0000256" key="5">
    <source>
        <dbReference type="ARBA" id="ARBA00022801"/>
    </source>
</evidence>
<proteinExistence type="inferred from homology"/>
<feature type="region of interest" description="Disordered" evidence="8">
    <location>
        <begin position="1"/>
        <end position="24"/>
    </location>
</feature>
<evidence type="ECO:0000256" key="2">
    <source>
        <dbReference type="ARBA" id="ARBA00004401"/>
    </source>
</evidence>
<name>A0A7Y2LXF3_9MICO</name>
<feature type="active site" evidence="6">
    <location>
        <position position="67"/>
    </location>
</feature>
<keyword evidence="11" id="KW-1185">Reference proteome</keyword>
<protein>
    <recommendedName>
        <fullName evidence="4 7">Signal peptidase I</fullName>
        <ecNumber evidence="4 7">3.4.21.89</ecNumber>
    </recommendedName>
</protein>
<dbReference type="CDD" id="cd06530">
    <property type="entry name" value="S26_SPase_I"/>
    <property type="match status" value="1"/>
</dbReference>
<sequence length="265" mass="28721">MTTEQTAPADPIPAQASVAPAPAPGRTRGRRTLLFLRDVVVIVLVAVVVSLVIKTFFVRSFYIPSASMEDTLRIDDRILVDEITPRFGGYDRGDVVVFRDPGGWLPPVVQEPRPPLVEAWDWVLSLVGLAAPDSQDHLIKRVIGLPGDHVVCCNAIGQVEVNGVPIDESGYLKLQPGKPAPEVKTYDVTVPTGSLWVLGDNRDRSQDSRYHTEEPGKGFVPIDNVVGRAFLITWPVAHLGSIDFHHDAFAGIPDPASDSADPSAP</sequence>
<dbReference type="InterPro" id="IPR036286">
    <property type="entry name" value="LexA/Signal_pep-like_sf"/>
</dbReference>
<comment type="similarity">
    <text evidence="3 7">Belongs to the peptidase S26 family.</text>
</comment>
<evidence type="ECO:0000256" key="1">
    <source>
        <dbReference type="ARBA" id="ARBA00000677"/>
    </source>
</evidence>
<dbReference type="InterPro" id="IPR019758">
    <property type="entry name" value="Pept_S26A_signal_pept_1_CS"/>
</dbReference>
<dbReference type="PROSITE" id="PS00761">
    <property type="entry name" value="SPASE_I_3"/>
    <property type="match status" value="1"/>
</dbReference>
<dbReference type="GO" id="GO:0006465">
    <property type="term" value="P:signal peptide processing"/>
    <property type="evidence" value="ECO:0007669"/>
    <property type="project" value="InterPro"/>
</dbReference>
<evidence type="ECO:0000259" key="9">
    <source>
        <dbReference type="Pfam" id="PF10502"/>
    </source>
</evidence>
<dbReference type="InterPro" id="IPR019533">
    <property type="entry name" value="Peptidase_S26"/>
</dbReference>
<dbReference type="Pfam" id="PF10502">
    <property type="entry name" value="Peptidase_S26"/>
    <property type="match status" value="1"/>
</dbReference>
<feature type="active site" evidence="6">
    <location>
        <position position="140"/>
    </location>
</feature>
<reference evidence="10 11" key="1">
    <citation type="submission" date="2020-05" db="EMBL/GenBank/DDBJ databases">
        <title>MicrobeNet Type strains.</title>
        <authorList>
            <person name="Nicholson A.C."/>
        </authorList>
    </citation>
    <scope>NUCLEOTIDE SEQUENCE [LARGE SCALE GENOMIC DNA]</scope>
    <source>
        <strain evidence="10 11">JCM 14282</strain>
    </source>
</reference>
<dbReference type="RefSeq" id="WP_167041144.1">
    <property type="nucleotide sequence ID" value="NZ_BAAANA010000003.1"/>
</dbReference>
<keyword evidence="7" id="KW-0812">Transmembrane</keyword>
<accession>A0A7Y2LXF3</accession>
<comment type="caution">
    <text evidence="10">The sequence shown here is derived from an EMBL/GenBank/DDBJ whole genome shotgun (WGS) entry which is preliminary data.</text>
</comment>
<comment type="subcellular location">
    <subcellularLocation>
        <location evidence="2">Cell membrane</location>
        <topology evidence="2">Single-pass type II membrane protein</topology>
    </subcellularLocation>
    <subcellularLocation>
        <location evidence="7">Membrane</location>
        <topology evidence="7">Single-pass type II membrane protein</topology>
    </subcellularLocation>
</comment>
<dbReference type="NCBIfam" id="TIGR02227">
    <property type="entry name" value="sigpep_I_bact"/>
    <property type="match status" value="1"/>
</dbReference>
<dbReference type="EC" id="3.4.21.89" evidence="4 7"/>
<dbReference type="SUPFAM" id="SSF51306">
    <property type="entry name" value="LexA/Signal peptidase"/>
    <property type="match status" value="1"/>
</dbReference>
<evidence type="ECO:0000256" key="3">
    <source>
        <dbReference type="ARBA" id="ARBA00009370"/>
    </source>
</evidence>
<dbReference type="Gene3D" id="2.10.109.10">
    <property type="entry name" value="Umud Fragment, subunit A"/>
    <property type="match status" value="1"/>
</dbReference>
<dbReference type="GO" id="GO:0004252">
    <property type="term" value="F:serine-type endopeptidase activity"/>
    <property type="evidence" value="ECO:0007669"/>
    <property type="project" value="InterPro"/>
</dbReference>
<evidence type="ECO:0000256" key="7">
    <source>
        <dbReference type="RuleBase" id="RU362042"/>
    </source>
</evidence>